<proteinExistence type="predicted"/>
<dbReference type="EMBL" id="JBBNAF010000046">
    <property type="protein sequence ID" value="KAK9081797.1"/>
    <property type="molecule type" value="Genomic_DNA"/>
</dbReference>
<evidence type="ECO:0000256" key="12">
    <source>
        <dbReference type="ARBA" id="ARBA00023136"/>
    </source>
</evidence>
<evidence type="ECO:0000256" key="9">
    <source>
        <dbReference type="ARBA" id="ARBA00022777"/>
    </source>
</evidence>
<dbReference type="InterPro" id="IPR011009">
    <property type="entry name" value="Kinase-like_dom_sf"/>
</dbReference>
<keyword evidence="3" id="KW-0723">Serine/threonine-protein kinase</keyword>
<gene>
    <name evidence="16" type="ORF">Syun_031243</name>
</gene>
<dbReference type="Gene3D" id="1.10.510.10">
    <property type="entry name" value="Transferase(Phosphotransferase) domain 1"/>
    <property type="match status" value="1"/>
</dbReference>
<keyword evidence="7" id="KW-0677">Repeat</keyword>
<keyword evidence="10" id="KW-0067">ATP-binding</keyword>
<name>A0AAP0E008_9MAGN</name>
<evidence type="ECO:0000256" key="3">
    <source>
        <dbReference type="ARBA" id="ARBA00022527"/>
    </source>
</evidence>
<keyword evidence="4" id="KW-0433">Leucine-rich repeat</keyword>
<dbReference type="InterPro" id="IPR008271">
    <property type="entry name" value="Ser/Thr_kinase_AS"/>
</dbReference>
<evidence type="ECO:0000256" key="7">
    <source>
        <dbReference type="ARBA" id="ARBA00022737"/>
    </source>
</evidence>
<evidence type="ECO:0000256" key="4">
    <source>
        <dbReference type="ARBA" id="ARBA00022614"/>
    </source>
</evidence>
<dbReference type="Proteomes" id="UP001420932">
    <property type="component" value="Unassembled WGS sequence"/>
</dbReference>
<evidence type="ECO:0000256" key="8">
    <source>
        <dbReference type="ARBA" id="ARBA00022741"/>
    </source>
</evidence>
<comment type="subcellular location">
    <subcellularLocation>
        <location evidence="1">Membrane</location>
    </subcellularLocation>
</comment>
<evidence type="ECO:0000256" key="5">
    <source>
        <dbReference type="ARBA" id="ARBA00022679"/>
    </source>
</evidence>
<evidence type="ECO:0000313" key="16">
    <source>
        <dbReference type="EMBL" id="KAK9081797.1"/>
    </source>
</evidence>
<evidence type="ECO:0000256" key="6">
    <source>
        <dbReference type="ARBA" id="ARBA00022692"/>
    </source>
</evidence>
<comment type="catalytic activity">
    <reaction evidence="13">
        <text>L-threonyl-[protein] + ATP = O-phospho-L-threonyl-[protein] + ADP + H(+)</text>
        <dbReference type="Rhea" id="RHEA:46608"/>
        <dbReference type="Rhea" id="RHEA-COMP:11060"/>
        <dbReference type="Rhea" id="RHEA-COMP:11605"/>
        <dbReference type="ChEBI" id="CHEBI:15378"/>
        <dbReference type="ChEBI" id="CHEBI:30013"/>
        <dbReference type="ChEBI" id="CHEBI:30616"/>
        <dbReference type="ChEBI" id="CHEBI:61977"/>
        <dbReference type="ChEBI" id="CHEBI:456216"/>
        <dbReference type="EC" id="2.7.11.1"/>
    </reaction>
</comment>
<keyword evidence="5" id="KW-0808">Transferase</keyword>
<dbReference type="GO" id="GO:0005524">
    <property type="term" value="F:ATP binding"/>
    <property type="evidence" value="ECO:0007669"/>
    <property type="project" value="UniProtKB-KW"/>
</dbReference>
<dbReference type="AlphaFoldDB" id="A0AAP0E008"/>
<dbReference type="GO" id="GO:0016020">
    <property type="term" value="C:membrane"/>
    <property type="evidence" value="ECO:0007669"/>
    <property type="project" value="UniProtKB-SubCell"/>
</dbReference>
<evidence type="ECO:0000256" key="11">
    <source>
        <dbReference type="ARBA" id="ARBA00022989"/>
    </source>
</evidence>
<feature type="domain" description="Protein kinase" evidence="15">
    <location>
        <begin position="2"/>
        <end position="196"/>
    </location>
</feature>
<evidence type="ECO:0000256" key="14">
    <source>
        <dbReference type="ARBA" id="ARBA00048679"/>
    </source>
</evidence>
<reference evidence="16 17" key="1">
    <citation type="submission" date="2024-01" db="EMBL/GenBank/DDBJ databases">
        <title>Genome assemblies of Stephania.</title>
        <authorList>
            <person name="Yang L."/>
        </authorList>
    </citation>
    <scope>NUCLEOTIDE SEQUENCE [LARGE SCALE GENOMIC DNA]</scope>
    <source>
        <strain evidence="16">YNDBR</strain>
        <tissue evidence="16">Leaf</tissue>
    </source>
</reference>
<dbReference type="FunFam" id="1.10.510.10:FF:001023">
    <property type="entry name" value="Os07g0541700 protein"/>
    <property type="match status" value="1"/>
</dbReference>
<comment type="catalytic activity">
    <reaction evidence="14">
        <text>L-seryl-[protein] + ATP = O-phospho-L-seryl-[protein] + ADP + H(+)</text>
        <dbReference type="Rhea" id="RHEA:17989"/>
        <dbReference type="Rhea" id="RHEA-COMP:9863"/>
        <dbReference type="Rhea" id="RHEA-COMP:11604"/>
        <dbReference type="ChEBI" id="CHEBI:15378"/>
        <dbReference type="ChEBI" id="CHEBI:29999"/>
        <dbReference type="ChEBI" id="CHEBI:30616"/>
        <dbReference type="ChEBI" id="CHEBI:83421"/>
        <dbReference type="ChEBI" id="CHEBI:456216"/>
        <dbReference type="EC" id="2.7.11.1"/>
    </reaction>
</comment>
<keyword evidence="6" id="KW-0812">Transmembrane</keyword>
<keyword evidence="17" id="KW-1185">Reference proteome</keyword>
<protein>
    <recommendedName>
        <fullName evidence="2">non-specific serine/threonine protein kinase</fullName>
        <ecNumber evidence="2">2.7.11.1</ecNumber>
    </recommendedName>
</protein>
<evidence type="ECO:0000256" key="2">
    <source>
        <dbReference type="ARBA" id="ARBA00012513"/>
    </source>
</evidence>
<dbReference type="GO" id="GO:0004674">
    <property type="term" value="F:protein serine/threonine kinase activity"/>
    <property type="evidence" value="ECO:0007669"/>
    <property type="project" value="UniProtKB-KW"/>
</dbReference>
<evidence type="ECO:0000256" key="10">
    <source>
        <dbReference type="ARBA" id="ARBA00022840"/>
    </source>
</evidence>
<dbReference type="Pfam" id="PF07714">
    <property type="entry name" value="PK_Tyr_Ser-Thr"/>
    <property type="match status" value="1"/>
</dbReference>
<organism evidence="16 17">
    <name type="scientific">Stephania yunnanensis</name>
    <dbReference type="NCBI Taxonomy" id="152371"/>
    <lineage>
        <taxon>Eukaryota</taxon>
        <taxon>Viridiplantae</taxon>
        <taxon>Streptophyta</taxon>
        <taxon>Embryophyta</taxon>
        <taxon>Tracheophyta</taxon>
        <taxon>Spermatophyta</taxon>
        <taxon>Magnoliopsida</taxon>
        <taxon>Ranunculales</taxon>
        <taxon>Menispermaceae</taxon>
        <taxon>Menispermoideae</taxon>
        <taxon>Cissampelideae</taxon>
        <taxon>Stephania</taxon>
    </lineage>
</organism>
<keyword evidence="11" id="KW-1133">Transmembrane helix</keyword>
<keyword evidence="9" id="KW-0418">Kinase</keyword>
<evidence type="ECO:0000256" key="1">
    <source>
        <dbReference type="ARBA" id="ARBA00004370"/>
    </source>
</evidence>
<accession>A0AAP0E008</accession>
<dbReference type="EC" id="2.7.11.1" evidence="2"/>
<dbReference type="InterPro" id="IPR000719">
    <property type="entry name" value="Prot_kinase_dom"/>
</dbReference>
<evidence type="ECO:0000259" key="15">
    <source>
        <dbReference type="PROSITE" id="PS50011"/>
    </source>
</evidence>
<evidence type="ECO:0000256" key="13">
    <source>
        <dbReference type="ARBA" id="ARBA00047899"/>
    </source>
</evidence>
<dbReference type="InterPro" id="IPR051809">
    <property type="entry name" value="Plant_receptor-like_S/T_kinase"/>
</dbReference>
<dbReference type="PANTHER" id="PTHR27008:SF499">
    <property type="entry name" value="OS06G0581500 PROTEIN"/>
    <property type="match status" value="1"/>
</dbReference>
<keyword evidence="8" id="KW-0547">Nucleotide-binding</keyword>
<evidence type="ECO:0000313" key="17">
    <source>
        <dbReference type="Proteomes" id="UP001420932"/>
    </source>
</evidence>
<dbReference type="PANTHER" id="PTHR27008">
    <property type="entry name" value="OS04G0122200 PROTEIN"/>
    <property type="match status" value="1"/>
</dbReference>
<dbReference type="PROSITE" id="PS00108">
    <property type="entry name" value="PROTEIN_KINASE_ST"/>
    <property type="match status" value="1"/>
</dbReference>
<sequence length="196" mass="22440">MFESTTTFVEGNFSTALFLLPLVHCKAIKDAENNLHDHHERVSFLDLHELLDGFSPLYNWYEDTLRLCSKQLFVNEQSCCGEGNDFKALIFKFMPNGSLEKWLHPSEIDVERYIAENLNLSRRLDTAIDVAYALEYLHNQCKISIIHCDLKPSNILLDEVMVAHVGDFGLAKFLQRNKNNDYGTTNSTSSFSLEEA</sequence>
<dbReference type="PROSITE" id="PS50011">
    <property type="entry name" value="PROTEIN_KINASE_DOM"/>
    <property type="match status" value="1"/>
</dbReference>
<comment type="caution">
    <text evidence="16">The sequence shown here is derived from an EMBL/GenBank/DDBJ whole genome shotgun (WGS) entry which is preliminary data.</text>
</comment>
<dbReference type="SUPFAM" id="SSF56112">
    <property type="entry name" value="Protein kinase-like (PK-like)"/>
    <property type="match status" value="1"/>
</dbReference>
<dbReference type="InterPro" id="IPR001245">
    <property type="entry name" value="Ser-Thr/Tyr_kinase_cat_dom"/>
</dbReference>
<keyword evidence="12" id="KW-0472">Membrane</keyword>